<gene>
    <name evidence="2" type="ORF">ACFS6J_11090</name>
</gene>
<accession>A0ABW6AZ48</accession>
<evidence type="ECO:0000313" key="3">
    <source>
        <dbReference type="Proteomes" id="UP001597560"/>
    </source>
</evidence>
<name>A0ABW6AZ48_9SPHI</name>
<dbReference type="RefSeq" id="WP_377610510.1">
    <property type="nucleotide sequence ID" value="NZ_JBHUPA010000007.1"/>
</dbReference>
<sequence length="71" mass="8133">MENSKENQRPILVKIANQLLKDQQDLDSLAVQLSLGKAEAKDKFREVKSEFKEKLQDLKNTISAEFEEGKV</sequence>
<keyword evidence="3" id="KW-1185">Reference proteome</keyword>
<comment type="caution">
    <text evidence="2">The sequence shown here is derived from an EMBL/GenBank/DDBJ whole genome shotgun (WGS) entry which is preliminary data.</text>
</comment>
<feature type="coiled-coil region" evidence="1">
    <location>
        <begin position="37"/>
        <end position="68"/>
    </location>
</feature>
<evidence type="ECO:0000256" key="1">
    <source>
        <dbReference type="SAM" id="Coils"/>
    </source>
</evidence>
<reference evidence="3" key="1">
    <citation type="journal article" date="2019" name="Int. J. Syst. Evol. Microbiol.">
        <title>The Global Catalogue of Microorganisms (GCM) 10K type strain sequencing project: providing services to taxonomists for standard genome sequencing and annotation.</title>
        <authorList>
            <consortium name="The Broad Institute Genomics Platform"/>
            <consortium name="The Broad Institute Genome Sequencing Center for Infectious Disease"/>
            <person name="Wu L."/>
            <person name="Ma J."/>
        </authorList>
    </citation>
    <scope>NUCLEOTIDE SEQUENCE [LARGE SCALE GENOMIC DNA]</scope>
    <source>
        <strain evidence="3">KCTC 23098</strain>
    </source>
</reference>
<organism evidence="2 3">
    <name type="scientific">Olivibacter jilunii</name>
    <dbReference type="NCBI Taxonomy" id="985016"/>
    <lineage>
        <taxon>Bacteria</taxon>
        <taxon>Pseudomonadati</taxon>
        <taxon>Bacteroidota</taxon>
        <taxon>Sphingobacteriia</taxon>
        <taxon>Sphingobacteriales</taxon>
        <taxon>Sphingobacteriaceae</taxon>
        <taxon>Olivibacter</taxon>
    </lineage>
</organism>
<dbReference type="EMBL" id="JBHUPA010000007">
    <property type="protein sequence ID" value="MFD2962332.1"/>
    <property type="molecule type" value="Genomic_DNA"/>
</dbReference>
<evidence type="ECO:0000313" key="2">
    <source>
        <dbReference type="EMBL" id="MFD2962332.1"/>
    </source>
</evidence>
<protein>
    <submittedName>
        <fullName evidence="2">Uncharacterized protein</fullName>
    </submittedName>
</protein>
<proteinExistence type="predicted"/>
<dbReference type="Proteomes" id="UP001597560">
    <property type="component" value="Unassembled WGS sequence"/>
</dbReference>
<keyword evidence="1" id="KW-0175">Coiled coil</keyword>